<organism evidence="6 7">
    <name type="scientific">Antrihabitans stalactiti</name>
    <dbReference type="NCBI Taxonomy" id="2584121"/>
    <lineage>
        <taxon>Bacteria</taxon>
        <taxon>Bacillati</taxon>
        <taxon>Actinomycetota</taxon>
        <taxon>Actinomycetes</taxon>
        <taxon>Mycobacteriales</taxon>
        <taxon>Nocardiaceae</taxon>
        <taxon>Antrihabitans</taxon>
    </lineage>
</organism>
<reference evidence="6 7" key="2">
    <citation type="submission" date="2020-06" db="EMBL/GenBank/DDBJ databases">
        <title>Antribacter stalactiti gen. nov., sp. nov., a new member of the family Nacardiaceae isolated from a cave.</title>
        <authorList>
            <person name="Kim I.S."/>
        </authorList>
    </citation>
    <scope>NUCLEOTIDE SEQUENCE [LARGE SCALE GENOMIC DNA]</scope>
    <source>
        <strain evidence="6 7">YC2-7</strain>
    </source>
</reference>
<feature type="domain" description="HTH tetR-type" evidence="5">
    <location>
        <begin position="16"/>
        <end position="78"/>
    </location>
</feature>
<reference evidence="6 7" key="1">
    <citation type="submission" date="2019-05" db="EMBL/GenBank/DDBJ databases">
        <authorList>
            <person name="Lee S.D."/>
        </authorList>
    </citation>
    <scope>NUCLEOTIDE SEQUENCE [LARGE SCALE GENOMIC DNA]</scope>
    <source>
        <strain evidence="6 7">YC2-7</strain>
    </source>
</reference>
<gene>
    <name evidence="6" type="ORF">FGL95_10275</name>
</gene>
<keyword evidence="2 4" id="KW-0238">DNA-binding</keyword>
<dbReference type="Proteomes" id="UP000535543">
    <property type="component" value="Unassembled WGS sequence"/>
</dbReference>
<dbReference type="Gene3D" id="1.10.357.10">
    <property type="entry name" value="Tetracycline Repressor, domain 2"/>
    <property type="match status" value="1"/>
</dbReference>
<evidence type="ECO:0000256" key="1">
    <source>
        <dbReference type="ARBA" id="ARBA00023015"/>
    </source>
</evidence>
<dbReference type="InterPro" id="IPR009057">
    <property type="entry name" value="Homeodomain-like_sf"/>
</dbReference>
<dbReference type="GO" id="GO:0000976">
    <property type="term" value="F:transcription cis-regulatory region binding"/>
    <property type="evidence" value="ECO:0007669"/>
    <property type="project" value="TreeGrafter"/>
</dbReference>
<proteinExistence type="predicted"/>
<comment type="caution">
    <text evidence="6">The sequence shown here is derived from an EMBL/GenBank/DDBJ whole genome shotgun (WGS) entry which is preliminary data.</text>
</comment>
<evidence type="ECO:0000313" key="7">
    <source>
        <dbReference type="Proteomes" id="UP000535543"/>
    </source>
</evidence>
<dbReference type="InterPro" id="IPR050109">
    <property type="entry name" value="HTH-type_TetR-like_transc_reg"/>
</dbReference>
<keyword evidence="3" id="KW-0804">Transcription</keyword>
<evidence type="ECO:0000256" key="4">
    <source>
        <dbReference type="PROSITE-ProRule" id="PRU00335"/>
    </source>
</evidence>
<evidence type="ECO:0000256" key="3">
    <source>
        <dbReference type="ARBA" id="ARBA00023163"/>
    </source>
</evidence>
<evidence type="ECO:0000313" key="6">
    <source>
        <dbReference type="EMBL" id="NMN95415.1"/>
    </source>
</evidence>
<protein>
    <submittedName>
        <fullName evidence="6">TetR family transcriptional regulator</fullName>
    </submittedName>
</protein>
<evidence type="ECO:0000259" key="5">
    <source>
        <dbReference type="PROSITE" id="PS50977"/>
    </source>
</evidence>
<feature type="DNA-binding region" description="H-T-H motif" evidence="4">
    <location>
        <begin position="41"/>
        <end position="60"/>
    </location>
</feature>
<dbReference type="GO" id="GO:0003700">
    <property type="term" value="F:DNA-binding transcription factor activity"/>
    <property type="evidence" value="ECO:0007669"/>
    <property type="project" value="TreeGrafter"/>
</dbReference>
<name>A0A848K902_9NOCA</name>
<dbReference type="AlphaFoldDB" id="A0A848K902"/>
<sequence length="201" mass="21390">MQERSYIRQPYAKGVASTRDRIMDAALRSFGARGVAATSITSIEAAAGLSAGSGGFYRHFKDKDALLAAVVDREIERVEKPEPPADLGGESALTVQLRGDLEFLSRMRPLISILMWERGGNRAVLERVQTVMMDRGVDLGVADLLASNPTAAVQADPAAAAAVMTAAMVGYFLQVDYFGAGPAGVDADRFTKTLANLLLGQ</sequence>
<keyword evidence="7" id="KW-1185">Reference proteome</keyword>
<accession>A0A848K902</accession>
<evidence type="ECO:0000256" key="2">
    <source>
        <dbReference type="ARBA" id="ARBA00023125"/>
    </source>
</evidence>
<dbReference type="PROSITE" id="PS50977">
    <property type="entry name" value="HTH_TETR_2"/>
    <property type="match status" value="1"/>
</dbReference>
<dbReference type="PANTHER" id="PTHR30055">
    <property type="entry name" value="HTH-TYPE TRANSCRIPTIONAL REGULATOR RUTR"/>
    <property type="match status" value="1"/>
</dbReference>
<keyword evidence="1" id="KW-0805">Transcription regulation</keyword>
<dbReference type="SUPFAM" id="SSF46689">
    <property type="entry name" value="Homeodomain-like"/>
    <property type="match status" value="1"/>
</dbReference>
<dbReference type="EMBL" id="VCQU01000003">
    <property type="protein sequence ID" value="NMN95415.1"/>
    <property type="molecule type" value="Genomic_DNA"/>
</dbReference>
<dbReference type="Pfam" id="PF00440">
    <property type="entry name" value="TetR_N"/>
    <property type="match status" value="1"/>
</dbReference>
<dbReference type="PANTHER" id="PTHR30055:SF234">
    <property type="entry name" value="HTH-TYPE TRANSCRIPTIONAL REGULATOR BETI"/>
    <property type="match status" value="1"/>
</dbReference>
<dbReference type="InterPro" id="IPR001647">
    <property type="entry name" value="HTH_TetR"/>
</dbReference>